<feature type="region of interest" description="Disordered" evidence="2">
    <location>
        <begin position="192"/>
        <end position="231"/>
    </location>
</feature>
<accession>A0A1T1AX42</accession>
<dbReference type="AlphaFoldDB" id="A0A1T1AX42"/>
<dbReference type="InterPro" id="IPR046866">
    <property type="entry name" value="FapA_N"/>
</dbReference>
<dbReference type="InterPro" id="IPR036145">
    <property type="entry name" value="MinC_C_sf"/>
</dbReference>
<feature type="coiled-coil region" evidence="1">
    <location>
        <begin position="405"/>
        <end position="432"/>
    </location>
</feature>
<dbReference type="Pfam" id="PF03961">
    <property type="entry name" value="FapA"/>
    <property type="match status" value="1"/>
</dbReference>
<proteinExistence type="predicted"/>
<gene>
    <name evidence="4" type="ORF">RF819_19665</name>
</gene>
<evidence type="ECO:0000256" key="1">
    <source>
        <dbReference type="SAM" id="Coils"/>
    </source>
</evidence>
<protein>
    <recommendedName>
        <fullName evidence="3">Flagellar Assembly Protein A N-terminal region domain-containing protein</fullName>
    </recommendedName>
</protein>
<evidence type="ECO:0000313" key="5">
    <source>
        <dbReference type="Proteomes" id="UP000190750"/>
    </source>
</evidence>
<reference evidence="4 5" key="1">
    <citation type="submission" date="2017-01" db="EMBL/GenBank/DDBJ databases">
        <title>Genome sequencing of Rhodoferax fermentans JCM 7819.</title>
        <authorList>
            <person name="Kim Y.J."/>
            <person name="Farh M.E.-A."/>
            <person name="Yang D.-C."/>
        </authorList>
    </citation>
    <scope>NUCLEOTIDE SEQUENCE [LARGE SCALE GENOMIC DNA]</scope>
    <source>
        <strain evidence="4 5">JCM 7819</strain>
    </source>
</reference>
<evidence type="ECO:0000313" key="4">
    <source>
        <dbReference type="EMBL" id="OOV08617.1"/>
    </source>
</evidence>
<dbReference type="STRING" id="28066.RF819_19665"/>
<evidence type="ECO:0000259" key="3">
    <source>
        <dbReference type="Pfam" id="PF20250"/>
    </source>
</evidence>
<dbReference type="EMBL" id="MTJN01000002">
    <property type="protein sequence ID" value="OOV08617.1"/>
    <property type="molecule type" value="Genomic_DNA"/>
</dbReference>
<dbReference type="RefSeq" id="WP_078366503.1">
    <property type="nucleotide sequence ID" value="NZ_MTJN01000002.1"/>
</dbReference>
<dbReference type="SUPFAM" id="SSF63848">
    <property type="entry name" value="Cell-division inhibitor MinC, C-terminal domain"/>
    <property type="match status" value="1"/>
</dbReference>
<keyword evidence="5" id="KW-1185">Reference proteome</keyword>
<dbReference type="OrthoDB" id="5807941at2"/>
<organism evidence="4 5">
    <name type="scientific">Rhodoferax fermentans</name>
    <dbReference type="NCBI Taxonomy" id="28066"/>
    <lineage>
        <taxon>Bacteria</taxon>
        <taxon>Pseudomonadati</taxon>
        <taxon>Pseudomonadota</taxon>
        <taxon>Betaproteobacteria</taxon>
        <taxon>Burkholderiales</taxon>
        <taxon>Comamonadaceae</taxon>
        <taxon>Rhodoferax</taxon>
    </lineage>
</organism>
<dbReference type="PANTHER" id="PTHR38032">
    <property type="entry name" value="POLYMERASE-RELATED"/>
    <property type="match status" value="1"/>
</dbReference>
<feature type="domain" description="Flagellar Assembly Protein A N-terminal region" evidence="3">
    <location>
        <begin position="79"/>
        <end position="249"/>
    </location>
</feature>
<keyword evidence="1" id="KW-0175">Coiled coil</keyword>
<dbReference type="Pfam" id="PF20250">
    <property type="entry name" value="FapA_N"/>
    <property type="match status" value="1"/>
</dbReference>
<dbReference type="InterPro" id="IPR046865">
    <property type="entry name" value="FapA_b_solenoid"/>
</dbReference>
<name>A0A1T1AX42_RHOFE</name>
<evidence type="ECO:0000256" key="2">
    <source>
        <dbReference type="SAM" id="MobiDB-lite"/>
    </source>
</evidence>
<sequence>MNLNGITLTESDGRVFLHHQAAADRPPVDATVLHSLLQEAGFGQCLLYKEVIAASAVDCNTVKTPFVVQVAERRDASLELEIAPDEMVVQVSLSPAQGGKAISLEDIHEVLKAAGVVFGINEAALIHACRLGQIAHWPVASGEPAQDGQDAAFDALLDLTADRAPKLNESGLIDYREHSGIVVVRPGEPLMRRTPATDGVPGHTVKGRELSPRPGLDLSFSSQLEGAQPASGDPNLLEAAVAGQPVLVEHGVIVEPVLRVAEVNMASGNIHFEGTVQVEGDVTHGMKVQASGDIVVNGAVDGALLEAGGDIHVTGGIIAKSQVRSQGAVSARFAEASSIHAGTVISIDDMALGCELESLNQIVIGDKLPQRGCLVGGSATAMMLLRVPLLGSNKAGTTVVKLGANAKLQAQLQALDERLLKEKATEENLQKLGKHLAATGDPKGMLERVKATWRQAVQAWSKSLNERRELEEQMAVMLKARVEVVQGVDGAVDLSIGSKLARLRKEFPDGAFLIDPAEGLLFTDAAGRAQVLVPA</sequence>
<dbReference type="PANTHER" id="PTHR38032:SF1">
    <property type="entry name" value="RNA-BINDING PROTEIN KHPB N-TERMINAL DOMAIN-CONTAINING PROTEIN"/>
    <property type="match status" value="1"/>
</dbReference>
<comment type="caution">
    <text evidence="4">The sequence shown here is derived from an EMBL/GenBank/DDBJ whole genome shotgun (WGS) entry which is preliminary data.</text>
</comment>
<dbReference type="Proteomes" id="UP000190750">
    <property type="component" value="Unassembled WGS sequence"/>
</dbReference>
<dbReference type="GO" id="GO:0000902">
    <property type="term" value="P:cell morphogenesis"/>
    <property type="evidence" value="ECO:0007669"/>
    <property type="project" value="InterPro"/>
</dbReference>
<dbReference type="InterPro" id="IPR005646">
    <property type="entry name" value="FapA"/>
</dbReference>